<dbReference type="NCBIfam" id="NF004975">
    <property type="entry name" value="PRK06348.1"/>
    <property type="match status" value="1"/>
</dbReference>
<name>A0A2U8DP07_9CLOT</name>
<dbReference type="EC" id="2.6.1.-" evidence="6"/>
<keyword evidence="4 6" id="KW-0808">Transferase</keyword>
<dbReference type="InterPro" id="IPR015421">
    <property type="entry name" value="PyrdxlP-dep_Trfase_major"/>
</dbReference>
<dbReference type="SUPFAM" id="SSF53383">
    <property type="entry name" value="PLP-dependent transferases"/>
    <property type="match status" value="1"/>
</dbReference>
<keyword evidence="9" id="KW-1185">Reference proteome</keyword>
<dbReference type="InterPro" id="IPR004838">
    <property type="entry name" value="NHTrfase_class1_PyrdxlP-BS"/>
</dbReference>
<evidence type="ECO:0000313" key="9">
    <source>
        <dbReference type="Proteomes" id="UP000244910"/>
    </source>
</evidence>
<dbReference type="Proteomes" id="UP000244910">
    <property type="component" value="Chromosome"/>
</dbReference>
<dbReference type="RefSeq" id="WP_032079171.1">
    <property type="nucleotide sequence ID" value="NZ_CP020953.1"/>
</dbReference>
<evidence type="ECO:0000256" key="6">
    <source>
        <dbReference type="RuleBase" id="RU000481"/>
    </source>
</evidence>
<accession>A0A2U8DP07</accession>
<dbReference type="FunFam" id="3.40.640.10:FF:000033">
    <property type="entry name" value="Aspartate aminotransferase"/>
    <property type="match status" value="1"/>
</dbReference>
<dbReference type="PROSITE" id="PS00105">
    <property type="entry name" value="AA_TRANSFER_CLASS_1"/>
    <property type="match status" value="1"/>
</dbReference>
<dbReference type="InterPro" id="IPR015424">
    <property type="entry name" value="PyrdxlP-dep_Trfase"/>
</dbReference>
<proteinExistence type="inferred from homology"/>
<comment type="cofactor">
    <cofactor evidence="1 6">
        <name>pyridoxal 5'-phosphate</name>
        <dbReference type="ChEBI" id="CHEBI:597326"/>
    </cofactor>
</comment>
<dbReference type="GO" id="GO:0008483">
    <property type="term" value="F:transaminase activity"/>
    <property type="evidence" value="ECO:0007669"/>
    <property type="project" value="UniProtKB-KW"/>
</dbReference>
<evidence type="ECO:0000313" key="8">
    <source>
        <dbReference type="EMBL" id="AWI04420.1"/>
    </source>
</evidence>
<dbReference type="InterPro" id="IPR004839">
    <property type="entry name" value="Aminotransferase_I/II_large"/>
</dbReference>
<dbReference type="AlphaFoldDB" id="A0A2U8DP07"/>
<dbReference type="GO" id="GO:0030170">
    <property type="term" value="F:pyridoxal phosphate binding"/>
    <property type="evidence" value="ECO:0007669"/>
    <property type="project" value="InterPro"/>
</dbReference>
<dbReference type="EMBL" id="CP020953">
    <property type="protein sequence ID" value="AWI04420.1"/>
    <property type="molecule type" value="Genomic_DNA"/>
</dbReference>
<dbReference type="OrthoDB" id="9802328at2"/>
<dbReference type="InterPro" id="IPR050596">
    <property type="entry name" value="AspAT/PAT-like"/>
</dbReference>
<sequence length="394" mass="45221">MKSKFLSKRYWNDITTPMGESNDFFKKFNDIIDFSLGDPDLTTDERIINAAFEDAKNGYTHYTDFYGDMELRKEICKYYTDEYTYPVNTEDCMVTTSGCHAMWLVLEAILDDGDEVIIPGPYFTPYPQQVKLARGIPVVLETKEEEEFQINAERLEKLITNRTKAIIINTPNNPTGTCFSLRTLESISAIAKKHDLLIIADDIYTLFSYSEPFIPIMTLKDMRERTISINSFSKNYVMTGWRIGYVIAPSYIINTIKDINENNVFTAPSISQRAALYALKNRKEIQPEIVRSYKERILYAYERITEIPNMSVLYPRGSIYLFVNIKETGLSSDEVAKRLLEEAHVLVLPGNAFGKCGEGYIRLAMTMGIDKMNTAFNRIAKMSLFQNQKSHSFA</sequence>
<dbReference type="InterPro" id="IPR015422">
    <property type="entry name" value="PyrdxlP-dep_Trfase_small"/>
</dbReference>
<organism evidence="8 9">
    <name type="scientific">Clostridium drakei</name>
    <dbReference type="NCBI Taxonomy" id="332101"/>
    <lineage>
        <taxon>Bacteria</taxon>
        <taxon>Bacillati</taxon>
        <taxon>Bacillota</taxon>
        <taxon>Clostridia</taxon>
        <taxon>Eubacteriales</taxon>
        <taxon>Clostridiaceae</taxon>
        <taxon>Clostridium</taxon>
    </lineage>
</organism>
<dbReference type="KEGG" id="cdrk:B9W14_07895"/>
<dbReference type="Gene3D" id="3.90.1150.10">
    <property type="entry name" value="Aspartate Aminotransferase, domain 1"/>
    <property type="match status" value="1"/>
</dbReference>
<keyword evidence="5" id="KW-0663">Pyridoxal phosphate</keyword>
<evidence type="ECO:0000256" key="5">
    <source>
        <dbReference type="ARBA" id="ARBA00022898"/>
    </source>
</evidence>
<dbReference type="Gene3D" id="3.40.640.10">
    <property type="entry name" value="Type I PLP-dependent aspartate aminotransferase-like (Major domain)"/>
    <property type="match status" value="1"/>
</dbReference>
<evidence type="ECO:0000256" key="3">
    <source>
        <dbReference type="ARBA" id="ARBA00022576"/>
    </source>
</evidence>
<dbReference type="CDD" id="cd00609">
    <property type="entry name" value="AAT_like"/>
    <property type="match status" value="1"/>
</dbReference>
<keyword evidence="3 6" id="KW-0032">Aminotransferase</keyword>
<feature type="domain" description="Aminotransferase class I/classII large" evidence="7">
    <location>
        <begin position="30"/>
        <end position="379"/>
    </location>
</feature>
<reference evidence="9" key="1">
    <citation type="submission" date="2017-04" db="EMBL/GenBank/DDBJ databases">
        <authorList>
            <person name="Song Y."/>
            <person name="Cho B.-K."/>
        </authorList>
    </citation>
    <scope>NUCLEOTIDE SEQUENCE [LARGE SCALE GENOMIC DNA]</scope>
    <source>
        <strain evidence="9">SL1</strain>
    </source>
</reference>
<evidence type="ECO:0000256" key="2">
    <source>
        <dbReference type="ARBA" id="ARBA00007441"/>
    </source>
</evidence>
<evidence type="ECO:0000259" key="7">
    <source>
        <dbReference type="Pfam" id="PF00155"/>
    </source>
</evidence>
<dbReference type="Pfam" id="PF00155">
    <property type="entry name" value="Aminotran_1_2"/>
    <property type="match status" value="1"/>
</dbReference>
<evidence type="ECO:0000256" key="4">
    <source>
        <dbReference type="ARBA" id="ARBA00022679"/>
    </source>
</evidence>
<evidence type="ECO:0000256" key="1">
    <source>
        <dbReference type="ARBA" id="ARBA00001933"/>
    </source>
</evidence>
<gene>
    <name evidence="8" type="ORF">B9W14_07895</name>
</gene>
<dbReference type="PANTHER" id="PTHR46383:SF1">
    <property type="entry name" value="ASPARTATE AMINOTRANSFERASE"/>
    <property type="match status" value="1"/>
</dbReference>
<dbReference type="PANTHER" id="PTHR46383">
    <property type="entry name" value="ASPARTATE AMINOTRANSFERASE"/>
    <property type="match status" value="1"/>
</dbReference>
<dbReference type="GO" id="GO:0006520">
    <property type="term" value="P:amino acid metabolic process"/>
    <property type="evidence" value="ECO:0007669"/>
    <property type="project" value="InterPro"/>
</dbReference>
<protein>
    <recommendedName>
        <fullName evidence="6">Aminotransferase</fullName>
        <ecNumber evidence="6">2.6.1.-</ecNumber>
    </recommendedName>
</protein>
<comment type="similarity">
    <text evidence="2 6">Belongs to the class-I pyridoxal-phosphate-dependent aminotransferase family.</text>
</comment>